<reference evidence="1" key="1">
    <citation type="submission" date="2021-06" db="EMBL/GenBank/DDBJ databases">
        <authorList>
            <person name="Kallberg Y."/>
            <person name="Tangrot J."/>
            <person name="Rosling A."/>
        </authorList>
    </citation>
    <scope>NUCLEOTIDE SEQUENCE</scope>
    <source>
        <strain evidence="1">BR232B</strain>
    </source>
</reference>
<keyword evidence="2" id="KW-1185">Reference proteome</keyword>
<evidence type="ECO:0000313" key="1">
    <source>
        <dbReference type="EMBL" id="CAG8591190.1"/>
    </source>
</evidence>
<evidence type="ECO:0000313" key="2">
    <source>
        <dbReference type="Proteomes" id="UP000789739"/>
    </source>
</evidence>
<proteinExistence type="predicted"/>
<organism evidence="1 2">
    <name type="scientific">Paraglomus brasilianum</name>
    <dbReference type="NCBI Taxonomy" id="144538"/>
    <lineage>
        <taxon>Eukaryota</taxon>
        <taxon>Fungi</taxon>
        <taxon>Fungi incertae sedis</taxon>
        <taxon>Mucoromycota</taxon>
        <taxon>Glomeromycotina</taxon>
        <taxon>Glomeromycetes</taxon>
        <taxon>Paraglomerales</taxon>
        <taxon>Paraglomeraceae</taxon>
        <taxon>Paraglomus</taxon>
    </lineage>
</organism>
<comment type="caution">
    <text evidence="1">The sequence shown here is derived from an EMBL/GenBank/DDBJ whole genome shotgun (WGS) entry which is preliminary data.</text>
</comment>
<gene>
    <name evidence="1" type="ORF">PBRASI_LOCUS7132</name>
</gene>
<sequence length="134" mass="14106">MSTSSLISLNPEILGTLKTLSLKFGNAFKQAIAEELEKGELDRERAERICPRYSAGDPANGLDAILRKDYIYAGGTGEINDLGNLLPNDGNPLGVALKNAGGAGNVQLPNDIDVTINHGGTSERINLTGGLVED</sequence>
<name>A0A9N9GBQ1_9GLOM</name>
<protein>
    <submittedName>
        <fullName evidence="1">1990_t:CDS:1</fullName>
    </submittedName>
</protein>
<dbReference type="AlphaFoldDB" id="A0A9N9GBQ1"/>
<dbReference type="EMBL" id="CAJVPI010001045">
    <property type="protein sequence ID" value="CAG8591190.1"/>
    <property type="molecule type" value="Genomic_DNA"/>
</dbReference>
<accession>A0A9N9GBQ1</accession>
<dbReference type="Proteomes" id="UP000789739">
    <property type="component" value="Unassembled WGS sequence"/>
</dbReference>